<reference evidence="1" key="2">
    <citation type="submission" date="2021-04" db="EMBL/GenBank/DDBJ databases">
        <authorList>
            <person name="Gilroy R."/>
        </authorList>
    </citation>
    <scope>NUCLEOTIDE SEQUENCE</scope>
    <source>
        <strain evidence="1">Gambia16-930</strain>
    </source>
</reference>
<name>A0A9D1RHB4_9BACT</name>
<accession>A0A9D1RHB4</accession>
<proteinExistence type="predicted"/>
<organism evidence="1 2">
    <name type="scientific">Candidatus Onthomorpha intestinigallinarum</name>
    <dbReference type="NCBI Taxonomy" id="2840880"/>
    <lineage>
        <taxon>Bacteria</taxon>
        <taxon>Pseudomonadati</taxon>
        <taxon>Bacteroidota</taxon>
        <taxon>Bacteroidia</taxon>
        <taxon>Bacteroidales</taxon>
        <taxon>Candidatus Onthomorpha</taxon>
    </lineage>
</organism>
<dbReference type="Proteomes" id="UP000824267">
    <property type="component" value="Unassembled WGS sequence"/>
</dbReference>
<reference evidence="1" key="1">
    <citation type="journal article" date="2021" name="PeerJ">
        <title>Extensive microbial diversity within the chicken gut microbiome revealed by metagenomics and culture.</title>
        <authorList>
            <person name="Gilroy R."/>
            <person name="Ravi A."/>
            <person name="Getino M."/>
            <person name="Pursley I."/>
            <person name="Horton D.L."/>
            <person name="Alikhan N.F."/>
            <person name="Baker D."/>
            <person name="Gharbi K."/>
            <person name="Hall N."/>
            <person name="Watson M."/>
            <person name="Adriaenssens E.M."/>
            <person name="Foster-Nyarko E."/>
            <person name="Jarju S."/>
            <person name="Secka A."/>
            <person name="Antonio M."/>
            <person name="Oren A."/>
            <person name="Chaudhuri R.R."/>
            <person name="La Ragione R."/>
            <person name="Hildebrand F."/>
            <person name="Pallen M.J."/>
        </authorList>
    </citation>
    <scope>NUCLEOTIDE SEQUENCE</scope>
    <source>
        <strain evidence="1">Gambia16-930</strain>
    </source>
</reference>
<gene>
    <name evidence="1" type="ORF">IAC47_05015</name>
</gene>
<dbReference type="AlphaFoldDB" id="A0A9D1RHB4"/>
<protein>
    <submittedName>
        <fullName evidence="1">Uncharacterized protein</fullName>
    </submittedName>
</protein>
<evidence type="ECO:0000313" key="1">
    <source>
        <dbReference type="EMBL" id="HIW87617.1"/>
    </source>
</evidence>
<sequence length="218" mass="25325">MDYKELGEAIIKKTALLDLVLDNTKKAFVMFKTIAGEIINGLAKDYPGKFFFKDKSEFEFEIRFGADILIYTMHTNVFEFSRQHEVMKLPYIKEDKERSFNGMINIYNFLTDSFDYNRDNDIGYLIGRLFINKENHYFVEGKREVGLLYSSFNTSIINRESVTGIIISSMEYANNFDLLTPPFDEVKAISVGEIRQNSASKKLITAKRLGFEFKQDKD</sequence>
<dbReference type="EMBL" id="DXGG01000159">
    <property type="protein sequence ID" value="HIW87617.1"/>
    <property type="molecule type" value="Genomic_DNA"/>
</dbReference>
<evidence type="ECO:0000313" key="2">
    <source>
        <dbReference type="Proteomes" id="UP000824267"/>
    </source>
</evidence>
<comment type="caution">
    <text evidence="1">The sequence shown here is derived from an EMBL/GenBank/DDBJ whole genome shotgun (WGS) entry which is preliminary data.</text>
</comment>